<sequence length="115" mass="13426">MEIAKTLLKNPVDKNRRDTLDKFLDDYYYGRLATRGKEDNINQLSALAEEYMNELTEDEGEQAEQLATLFEVASPKNQEEFVKQMIKYALKCAKGEPLNRRNQLLDFLEDDDDED</sequence>
<proteinExistence type="predicted"/>
<dbReference type="AlphaFoldDB" id="A0A818MV84"/>
<name>A0A818MV84_9BILA</name>
<evidence type="ECO:0000313" key="1">
    <source>
        <dbReference type="EMBL" id="CAF3595782.1"/>
    </source>
</evidence>
<comment type="caution">
    <text evidence="1">The sequence shown here is derived from an EMBL/GenBank/DDBJ whole genome shotgun (WGS) entry which is preliminary data.</text>
</comment>
<accession>A0A818MV84</accession>
<dbReference type="Proteomes" id="UP000663823">
    <property type="component" value="Unassembled WGS sequence"/>
</dbReference>
<organism evidence="1 2">
    <name type="scientific">Rotaria sordida</name>
    <dbReference type="NCBI Taxonomy" id="392033"/>
    <lineage>
        <taxon>Eukaryota</taxon>
        <taxon>Metazoa</taxon>
        <taxon>Spiralia</taxon>
        <taxon>Gnathifera</taxon>
        <taxon>Rotifera</taxon>
        <taxon>Eurotatoria</taxon>
        <taxon>Bdelloidea</taxon>
        <taxon>Philodinida</taxon>
        <taxon>Philodinidae</taxon>
        <taxon>Rotaria</taxon>
    </lineage>
</organism>
<gene>
    <name evidence="1" type="ORF">OTI717_LOCUS6542</name>
</gene>
<reference evidence="1" key="1">
    <citation type="submission" date="2021-02" db="EMBL/GenBank/DDBJ databases">
        <authorList>
            <person name="Nowell W R."/>
        </authorList>
    </citation>
    <scope>NUCLEOTIDE SEQUENCE</scope>
</reference>
<dbReference type="EMBL" id="CAJOAX010000463">
    <property type="protein sequence ID" value="CAF3595782.1"/>
    <property type="molecule type" value="Genomic_DNA"/>
</dbReference>
<protein>
    <submittedName>
        <fullName evidence="1">Uncharacterized protein</fullName>
    </submittedName>
</protein>
<evidence type="ECO:0000313" key="2">
    <source>
        <dbReference type="Proteomes" id="UP000663823"/>
    </source>
</evidence>